<dbReference type="Proteomes" id="UP000671913">
    <property type="component" value="Chromosome"/>
</dbReference>
<reference evidence="2" key="1">
    <citation type="submission" date="2020-08" db="EMBL/GenBank/DDBJ databases">
        <title>Genomic insights into the carbon and energy metabolism of the first obligate autotrophic acetogenic bacterium Aceticella autotrophica gen. nov., sp. nov.</title>
        <authorList>
            <person name="Toshchakov S.V."/>
            <person name="Elcheninov A.G."/>
            <person name="Kublanov I.V."/>
            <person name="Frolov E.N."/>
            <person name="Lebedinsky A.V."/>
        </authorList>
    </citation>
    <scope>NUCLEOTIDE SEQUENCE</scope>
    <source>
        <strain evidence="2">3443-3Ac</strain>
    </source>
</reference>
<dbReference type="Pfam" id="PF19928">
    <property type="entry name" value="DUF6391"/>
    <property type="match status" value="1"/>
</dbReference>
<sequence length="233" mass="26774">MMPIILLLIILFILFPYLIMPFFIFFVIGMIFLLPYLLIFNSFYNIITIPWQIIKIATDKRVRKNHSLEHATINVLEERFGRNLRIGGLSYSNGFTLSGPDLPNPQVIVDAAHEGLNRMKQGEKNLAIHKRCGTSIAAANFLFSLAFILILLFYQHFNILNIIAVFLLAAVIAKPFGLILQKFFTTHPDVKEMEILDISTKPSQHESPFEIMINPSRTYFIRTSYANSGYRIF</sequence>
<feature type="transmembrane region" description="Helical" evidence="1">
    <location>
        <begin position="34"/>
        <end position="54"/>
    </location>
</feature>
<keyword evidence="1" id="KW-1133">Transmembrane helix</keyword>
<evidence type="ECO:0000256" key="1">
    <source>
        <dbReference type="SAM" id="Phobius"/>
    </source>
</evidence>
<feature type="transmembrane region" description="Helical" evidence="1">
    <location>
        <begin position="159"/>
        <end position="180"/>
    </location>
</feature>
<dbReference type="KEGG" id="aaut:ACETAC_03940"/>
<proteinExistence type="predicted"/>
<keyword evidence="1" id="KW-0812">Transmembrane</keyword>
<dbReference type="EMBL" id="CP060096">
    <property type="protein sequence ID" value="QSZ28337.1"/>
    <property type="molecule type" value="Genomic_DNA"/>
</dbReference>
<organism evidence="2 3">
    <name type="scientific">Aceticella autotrophica</name>
    <dbReference type="NCBI Taxonomy" id="2755338"/>
    <lineage>
        <taxon>Bacteria</taxon>
        <taxon>Bacillati</taxon>
        <taxon>Bacillota</taxon>
        <taxon>Clostridia</taxon>
        <taxon>Thermoanaerobacterales</taxon>
        <taxon>Thermoanaerobacteraceae</taxon>
        <taxon>Aceticella</taxon>
    </lineage>
</organism>
<feature type="transmembrane region" description="Helical" evidence="1">
    <location>
        <begin position="5"/>
        <end position="28"/>
    </location>
</feature>
<keyword evidence="3" id="KW-1185">Reference proteome</keyword>
<name>A0A975AXM4_9THEO</name>
<evidence type="ECO:0000313" key="3">
    <source>
        <dbReference type="Proteomes" id="UP000671913"/>
    </source>
</evidence>
<keyword evidence="1" id="KW-0472">Membrane</keyword>
<accession>A0A975AXM4</accession>
<protein>
    <submittedName>
        <fullName evidence="2">Uncharacterized protein</fullName>
    </submittedName>
</protein>
<evidence type="ECO:0000313" key="2">
    <source>
        <dbReference type="EMBL" id="QSZ28337.1"/>
    </source>
</evidence>
<gene>
    <name evidence="2" type="ORF">ACETAC_03940</name>
</gene>
<feature type="transmembrane region" description="Helical" evidence="1">
    <location>
        <begin position="132"/>
        <end position="153"/>
    </location>
</feature>
<dbReference type="AlphaFoldDB" id="A0A975AXM4"/>